<dbReference type="Gene3D" id="3.30.70.330">
    <property type="match status" value="1"/>
</dbReference>
<dbReference type="GO" id="GO:0000288">
    <property type="term" value="P:nuclear-transcribed mRNA catabolic process, deadenylation-dependent decay"/>
    <property type="evidence" value="ECO:0007669"/>
    <property type="project" value="TreeGrafter"/>
</dbReference>
<feature type="repeat" description="Pumilio" evidence="5">
    <location>
        <begin position="632"/>
        <end position="671"/>
    </location>
</feature>
<dbReference type="InterPro" id="IPR052645">
    <property type="entry name" value="Pumilio_domain_protein"/>
</dbReference>
<dbReference type="Proteomes" id="UP001306508">
    <property type="component" value="Unassembled WGS sequence"/>
</dbReference>
<dbReference type="InterPro" id="IPR033133">
    <property type="entry name" value="PUM-HD"/>
</dbReference>
<sequence>MAHNLVPTISGTGTNNVSKGISNSIPEVIDPGITIPIYEEDIKSIDIESPQKIGSYRTRAGKFSNTLSNLLPSISAKLHHSKKNGSKNEDTPTNSNSESTINLPNIVLEQNTSENPVPMKDDSINDFISGHLTPPNEPIQFPESSNHMLGGPRTSNDSFGLSLSNQLNPSSINNLNGNDNISRTRKNTVTSQITSMSSITQNQTIWTNDANSGIHMIHPFHTSMISSTGNNHNNHNNNNNNYYDSIVPTLSGTNVIANDNGLGNTLSVQPSLNQNKLWVNNSSTHRQRSMSNASSVYIDAPLYGEQNLNRNIVASTNYIPNINTNHINTNEPSESNLDIPFVCDDMDPHSLNWVSMDLNVPSINQITNLLPTDTISISNIFSLQRQQPNLSNAINLTSTSLATLCSKFGKVLSARTFSNINIALVEFDSVESATRAMTSLQGKEVSVVGAPSEVYYAKILPMHNQAQSLGGTEQFMLNSKDNGIQQSLLQEQLHCGAVTLQQNGNVSIPVFNPYPYYLQQQQQYTNMNYSSYMHPSHTTMEKDTCPFTLPPPSLKENREELQDIIDTFDAKRDVKQIHSLLQSSYNFHGTSDTTNFGPLPDPLSNKDFDAPTLRELRKAIDNNSLSDLELEQLAICMLDELPELSSDYLGNTIVQKLFERSSDIIKDIVLRKTNLYLASMGVHKNGTWACQKMITMATTPRQRMFVIRGIYNYCVPLFNDQFGNYVIQCVLKYGYPWNSIIFESITANFWVIVQNRYGSRAVRACLEANDIITTEQTLVLASIIVIYAKYLATNNNSTLLLTWFLDTCDLPNRYSILVSELLNNIVELCCHRLASLTILKILNYRGDSKARMDILEAVFDKLSSDEPPDTLRQILNDTNNGPTFIYKVLSISLLEEDIKAHIIKQVRKLVIDIPNAQQHRKLMEEIGFQPVQTTMVNGQLKHKRSTSHIHNIETTNHMRGVSMSSVRSSNSRHNTLMSNFSNNPLSMQQLQPVTSNGGVSSNNTSYYNYPGGFPSNNYSGNNNYAYVANIGKDDLVSQMDSLYLGNGTQVSLPQLSITNQNNNTNILQPSSSSNQYLDVTRYNG</sequence>
<dbReference type="InterPro" id="IPR000504">
    <property type="entry name" value="RRM_dom"/>
</dbReference>
<dbReference type="PROSITE" id="PS50102">
    <property type="entry name" value="RRM"/>
    <property type="match status" value="1"/>
</dbReference>
<evidence type="ECO:0000313" key="10">
    <source>
        <dbReference type="Proteomes" id="UP001306508"/>
    </source>
</evidence>
<dbReference type="InterPro" id="IPR016024">
    <property type="entry name" value="ARM-type_fold"/>
</dbReference>
<gene>
    <name evidence="9" type="ORF">RI543_001034</name>
</gene>
<feature type="region of interest" description="Disordered" evidence="6">
    <location>
        <begin position="78"/>
        <end position="102"/>
    </location>
</feature>
<organism evidence="9 10">
    <name type="scientific">Arxiozyma heterogenica</name>
    <dbReference type="NCBI Taxonomy" id="278026"/>
    <lineage>
        <taxon>Eukaryota</taxon>
        <taxon>Fungi</taxon>
        <taxon>Dikarya</taxon>
        <taxon>Ascomycota</taxon>
        <taxon>Saccharomycotina</taxon>
        <taxon>Saccharomycetes</taxon>
        <taxon>Saccharomycetales</taxon>
        <taxon>Saccharomycetaceae</taxon>
        <taxon>Arxiozyma</taxon>
    </lineage>
</organism>
<dbReference type="Gene3D" id="1.25.10.10">
    <property type="entry name" value="Leucine-rich Repeat Variant"/>
    <property type="match status" value="1"/>
</dbReference>
<dbReference type="InterPro" id="IPR011989">
    <property type="entry name" value="ARM-like"/>
</dbReference>
<keyword evidence="10" id="KW-1185">Reference proteome</keyword>
<feature type="compositionally biased region" description="Polar residues" evidence="6">
    <location>
        <begin position="91"/>
        <end position="102"/>
    </location>
</feature>
<dbReference type="PROSITE" id="PS50303">
    <property type="entry name" value="PUM_HD"/>
    <property type="match status" value="1"/>
</dbReference>
<evidence type="ECO:0000313" key="9">
    <source>
        <dbReference type="EMBL" id="KAK5781486.1"/>
    </source>
</evidence>
<dbReference type="InterPro" id="IPR035979">
    <property type="entry name" value="RBD_domain_sf"/>
</dbReference>
<dbReference type="SMART" id="SM00025">
    <property type="entry name" value="Pumilio"/>
    <property type="match status" value="6"/>
</dbReference>
<name>A0AAN7ZYP1_9SACH</name>
<dbReference type="AlphaFoldDB" id="A0AAN7ZYP1"/>
<dbReference type="FunFam" id="1.25.10.10:FF:000167">
    <property type="entry name" value="RNA binding protein Jsn1"/>
    <property type="match status" value="1"/>
</dbReference>
<keyword evidence="2" id="KW-0677">Repeat</keyword>
<dbReference type="EMBL" id="JAWIZZ010000035">
    <property type="protein sequence ID" value="KAK5781486.1"/>
    <property type="molecule type" value="Genomic_DNA"/>
</dbReference>
<dbReference type="InterPro" id="IPR001313">
    <property type="entry name" value="Pumilio_RNA-bd_rpt"/>
</dbReference>
<dbReference type="SUPFAM" id="SSF54928">
    <property type="entry name" value="RNA-binding domain, RBD"/>
    <property type="match status" value="1"/>
</dbReference>
<feature type="domain" description="PUM-HD" evidence="8">
    <location>
        <begin position="576"/>
        <end position="930"/>
    </location>
</feature>
<dbReference type="Pfam" id="PF00076">
    <property type="entry name" value="RRM_1"/>
    <property type="match status" value="1"/>
</dbReference>
<proteinExistence type="predicted"/>
<comment type="caution">
    <text evidence="9">The sequence shown here is derived from an EMBL/GenBank/DDBJ whole genome shotgun (WGS) entry which is preliminary data.</text>
</comment>
<evidence type="ECO:0000256" key="2">
    <source>
        <dbReference type="ARBA" id="ARBA00022737"/>
    </source>
</evidence>
<dbReference type="SMART" id="SM00360">
    <property type="entry name" value="RRM"/>
    <property type="match status" value="1"/>
</dbReference>
<protein>
    <submittedName>
        <fullName evidence="9">Uncharacterized protein</fullName>
    </submittedName>
</protein>
<evidence type="ECO:0000256" key="1">
    <source>
        <dbReference type="ARBA" id="ARBA00022553"/>
    </source>
</evidence>
<dbReference type="PANTHER" id="PTHR47093">
    <property type="entry name" value="PROTEIN JSN1-RELATED"/>
    <property type="match status" value="1"/>
</dbReference>
<dbReference type="PROSITE" id="PS50302">
    <property type="entry name" value="PUM"/>
    <property type="match status" value="1"/>
</dbReference>
<feature type="compositionally biased region" description="Polar residues" evidence="6">
    <location>
        <begin position="1071"/>
        <end position="1084"/>
    </location>
</feature>
<dbReference type="PANTHER" id="PTHR47093:SF1">
    <property type="entry name" value="PROTEIN JSN1-RELATED"/>
    <property type="match status" value="1"/>
</dbReference>
<dbReference type="InterPro" id="IPR012677">
    <property type="entry name" value="Nucleotide-bd_a/b_plait_sf"/>
</dbReference>
<keyword evidence="1" id="KW-0597">Phosphoprotein</keyword>
<accession>A0AAN7ZYP1</accession>
<dbReference type="GO" id="GO:0003729">
    <property type="term" value="F:mRNA binding"/>
    <property type="evidence" value="ECO:0007669"/>
    <property type="project" value="UniProtKB-ARBA"/>
</dbReference>
<evidence type="ECO:0000259" key="7">
    <source>
        <dbReference type="PROSITE" id="PS50102"/>
    </source>
</evidence>
<reference evidence="10" key="1">
    <citation type="submission" date="2023-07" db="EMBL/GenBank/DDBJ databases">
        <title>A draft genome of Kazachstania heterogenica Y-27499.</title>
        <authorList>
            <person name="Donic C."/>
            <person name="Kralova J.S."/>
            <person name="Fidel L."/>
            <person name="Ben-Dor S."/>
            <person name="Jung S."/>
        </authorList>
    </citation>
    <scope>NUCLEOTIDE SEQUENCE [LARGE SCALE GENOMIC DNA]</scope>
    <source>
        <strain evidence="10">Y27499</strain>
    </source>
</reference>
<evidence type="ECO:0000256" key="4">
    <source>
        <dbReference type="PROSITE-ProRule" id="PRU00176"/>
    </source>
</evidence>
<feature type="region of interest" description="Disordered" evidence="6">
    <location>
        <begin position="1062"/>
        <end position="1084"/>
    </location>
</feature>
<feature type="domain" description="RRM" evidence="7">
    <location>
        <begin position="373"/>
        <end position="459"/>
    </location>
</feature>
<dbReference type="Pfam" id="PF00806">
    <property type="entry name" value="PUF"/>
    <property type="match status" value="3"/>
</dbReference>
<evidence type="ECO:0000256" key="6">
    <source>
        <dbReference type="SAM" id="MobiDB-lite"/>
    </source>
</evidence>
<keyword evidence="3 4" id="KW-0694">RNA-binding</keyword>
<evidence type="ECO:0000256" key="5">
    <source>
        <dbReference type="PROSITE-ProRule" id="PRU00317"/>
    </source>
</evidence>
<dbReference type="FunFam" id="3.30.70.330:FF:000617">
    <property type="entry name" value="Puf family protein"/>
    <property type="match status" value="1"/>
</dbReference>
<evidence type="ECO:0000256" key="3">
    <source>
        <dbReference type="ARBA" id="ARBA00022884"/>
    </source>
</evidence>
<evidence type="ECO:0000259" key="8">
    <source>
        <dbReference type="PROSITE" id="PS50303"/>
    </source>
</evidence>
<dbReference type="SUPFAM" id="SSF48371">
    <property type="entry name" value="ARM repeat"/>
    <property type="match status" value="1"/>
</dbReference>